<organism evidence="1 2">
    <name type="scientific">Brumimicrobium aurantiacum</name>
    <dbReference type="NCBI Taxonomy" id="1737063"/>
    <lineage>
        <taxon>Bacteria</taxon>
        <taxon>Pseudomonadati</taxon>
        <taxon>Bacteroidota</taxon>
        <taxon>Flavobacteriia</taxon>
        <taxon>Flavobacteriales</taxon>
        <taxon>Crocinitomicaceae</taxon>
        <taxon>Brumimicrobium</taxon>
    </lineage>
</organism>
<keyword evidence="2" id="KW-1185">Reference proteome</keyword>
<evidence type="ECO:0000313" key="2">
    <source>
        <dbReference type="Proteomes" id="UP000257127"/>
    </source>
</evidence>
<protein>
    <submittedName>
        <fullName evidence="1">Uncharacterized protein</fullName>
    </submittedName>
</protein>
<proteinExistence type="predicted"/>
<evidence type="ECO:0000313" key="1">
    <source>
        <dbReference type="EMBL" id="RFC55567.1"/>
    </source>
</evidence>
<sequence>MNMKWYLITAALISITFSSCSNGEKKEFLTDIEQMESKLDSMKAVANDSTIHFPNQVNISVRNTILKIKNNYTPDTIDYKLAEKINGYKEIRKAVSKNSGNLAKVKQTIPEVEKKLADLKHDIENNVNDREKYQEFINYEQAKVKEIETVLSYYIETTEKYYNRYDSLHPIVNHIGDSLIELKSSKQ</sequence>
<reference evidence="1 2" key="1">
    <citation type="submission" date="2018-08" db="EMBL/GenBank/DDBJ databases">
        <title>The draft genome squence of Brumimicrobium sp. N62.</title>
        <authorList>
            <person name="Du Z.-J."/>
            <person name="Luo H.-R."/>
        </authorList>
    </citation>
    <scope>NUCLEOTIDE SEQUENCE [LARGE SCALE GENOMIC DNA]</scope>
    <source>
        <strain evidence="1 2">N62</strain>
    </source>
</reference>
<dbReference type="EMBL" id="QURB01000001">
    <property type="protein sequence ID" value="RFC55567.1"/>
    <property type="molecule type" value="Genomic_DNA"/>
</dbReference>
<gene>
    <name evidence="1" type="ORF">DXU93_01145</name>
</gene>
<comment type="caution">
    <text evidence="1">The sequence shown here is derived from an EMBL/GenBank/DDBJ whole genome shotgun (WGS) entry which is preliminary data.</text>
</comment>
<dbReference type="AlphaFoldDB" id="A0A3E1F1G7"/>
<dbReference type="PROSITE" id="PS51257">
    <property type="entry name" value="PROKAR_LIPOPROTEIN"/>
    <property type="match status" value="1"/>
</dbReference>
<dbReference type="Proteomes" id="UP000257127">
    <property type="component" value="Unassembled WGS sequence"/>
</dbReference>
<name>A0A3E1F1G7_9FLAO</name>
<accession>A0A3E1F1G7</accession>